<gene>
    <name evidence="5" type="ORF">JL106_17340</name>
</gene>
<dbReference type="Proteomes" id="UP000663792">
    <property type="component" value="Unassembled WGS sequence"/>
</dbReference>
<keyword evidence="2" id="KW-0560">Oxidoreductase</keyword>
<dbReference type="CDD" id="cd07036">
    <property type="entry name" value="TPP_PYR_E1-PDHc-beta_like"/>
    <property type="match status" value="1"/>
</dbReference>
<dbReference type="SUPFAM" id="SSF52922">
    <property type="entry name" value="TK C-terminal domain-like"/>
    <property type="match status" value="1"/>
</dbReference>
<organism evidence="5 6">
    <name type="scientific">Nakamurella leprariae</name>
    <dbReference type="NCBI Taxonomy" id="2803911"/>
    <lineage>
        <taxon>Bacteria</taxon>
        <taxon>Bacillati</taxon>
        <taxon>Actinomycetota</taxon>
        <taxon>Actinomycetes</taxon>
        <taxon>Nakamurellales</taxon>
        <taxon>Nakamurellaceae</taxon>
        <taxon>Nakamurella</taxon>
    </lineage>
</organism>
<dbReference type="FunFam" id="3.40.50.970:FF:000001">
    <property type="entry name" value="Pyruvate dehydrogenase E1 beta subunit"/>
    <property type="match status" value="1"/>
</dbReference>
<name>A0A938YJK5_9ACTN</name>
<dbReference type="InterPro" id="IPR005475">
    <property type="entry name" value="Transketolase-like_Pyr-bd"/>
</dbReference>
<dbReference type="PANTHER" id="PTHR43257:SF2">
    <property type="entry name" value="PYRUVATE DEHYDROGENASE E1 COMPONENT SUBUNIT BETA"/>
    <property type="match status" value="1"/>
</dbReference>
<comment type="caution">
    <text evidence="5">The sequence shown here is derived from an EMBL/GenBank/DDBJ whole genome shotgun (WGS) entry which is preliminary data.</text>
</comment>
<evidence type="ECO:0000313" key="6">
    <source>
        <dbReference type="Proteomes" id="UP000663792"/>
    </source>
</evidence>
<dbReference type="FunFam" id="3.40.50.920:FF:000001">
    <property type="entry name" value="Pyruvate dehydrogenase E1 beta subunit"/>
    <property type="match status" value="1"/>
</dbReference>
<dbReference type="GO" id="GO:0000287">
    <property type="term" value="F:magnesium ion binding"/>
    <property type="evidence" value="ECO:0007669"/>
    <property type="project" value="UniProtKB-ARBA"/>
</dbReference>
<dbReference type="Pfam" id="PF02780">
    <property type="entry name" value="Transketolase_C"/>
    <property type="match status" value="1"/>
</dbReference>
<protein>
    <submittedName>
        <fullName evidence="5">Alpha-ketoacid dehydrogenase subunit beta</fullName>
    </submittedName>
</protein>
<evidence type="ECO:0000313" key="5">
    <source>
        <dbReference type="EMBL" id="MBM9469053.1"/>
    </source>
</evidence>
<keyword evidence="3" id="KW-0786">Thiamine pyrophosphate</keyword>
<dbReference type="Pfam" id="PF02779">
    <property type="entry name" value="Transket_pyr"/>
    <property type="match status" value="1"/>
</dbReference>
<dbReference type="RefSeq" id="WP_205262015.1">
    <property type="nucleotide sequence ID" value="NZ_JAERWK010000023.1"/>
</dbReference>
<dbReference type="GO" id="GO:0016491">
    <property type="term" value="F:oxidoreductase activity"/>
    <property type="evidence" value="ECO:0007669"/>
    <property type="project" value="UniProtKB-KW"/>
</dbReference>
<feature type="domain" description="Transketolase-like pyrimidine-binding" evidence="4">
    <location>
        <begin position="10"/>
        <end position="185"/>
    </location>
</feature>
<evidence type="ECO:0000256" key="3">
    <source>
        <dbReference type="ARBA" id="ARBA00023052"/>
    </source>
</evidence>
<reference evidence="5" key="1">
    <citation type="submission" date="2021-01" db="EMBL/GenBank/DDBJ databases">
        <title>YIM 132084 draft genome.</title>
        <authorList>
            <person name="An D."/>
        </authorList>
    </citation>
    <scope>NUCLEOTIDE SEQUENCE</scope>
    <source>
        <strain evidence="5">YIM 132084</strain>
    </source>
</reference>
<evidence type="ECO:0000256" key="1">
    <source>
        <dbReference type="ARBA" id="ARBA00001964"/>
    </source>
</evidence>
<dbReference type="InterPro" id="IPR033248">
    <property type="entry name" value="Transketolase_C"/>
</dbReference>
<comment type="cofactor">
    <cofactor evidence="1">
        <name>thiamine diphosphate</name>
        <dbReference type="ChEBI" id="CHEBI:58937"/>
    </cofactor>
</comment>
<dbReference type="PANTHER" id="PTHR43257">
    <property type="entry name" value="PYRUVATE DEHYDROGENASE E1 COMPONENT BETA SUBUNIT"/>
    <property type="match status" value="1"/>
</dbReference>
<evidence type="ECO:0000256" key="2">
    <source>
        <dbReference type="ARBA" id="ARBA00023002"/>
    </source>
</evidence>
<dbReference type="Gene3D" id="3.40.50.970">
    <property type="match status" value="1"/>
</dbReference>
<dbReference type="Gene3D" id="3.40.50.920">
    <property type="match status" value="1"/>
</dbReference>
<dbReference type="SUPFAM" id="SSF52518">
    <property type="entry name" value="Thiamin diphosphate-binding fold (THDP-binding)"/>
    <property type="match status" value="1"/>
</dbReference>
<dbReference type="InterPro" id="IPR029061">
    <property type="entry name" value="THDP-binding"/>
</dbReference>
<accession>A0A938YJK5</accession>
<keyword evidence="6" id="KW-1185">Reference proteome</keyword>
<dbReference type="EMBL" id="JAERWK010000023">
    <property type="protein sequence ID" value="MBM9469053.1"/>
    <property type="molecule type" value="Genomic_DNA"/>
</dbReference>
<proteinExistence type="predicted"/>
<dbReference type="SMART" id="SM00861">
    <property type="entry name" value="Transket_pyr"/>
    <property type="match status" value="1"/>
</dbReference>
<evidence type="ECO:0000259" key="4">
    <source>
        <dbReference type="SMART" id="SM00861"/>
    </source>
</evidence>
<sequence>MTASSGARTITYSRAITEALDEEMARDERVVVLGEDVGRMGGIFGATPGLYEKYGADRVIDTPISEMFIVGGAVGLAITGLRPVAELQFADFIVNAADETLSKMSKWRYMHGGQFRVPMVLRMPEGATGGGGAEHSLCPEALMLSYPGAHIVVPSTPADAKGLLKAAIRDDNPVGFFEHKALYATRGAVPDDPDFVVPIGKADIKREGTDVTVIAWGRAVHWALAAADLAATDGTSVEVLDTRGLRPLDTDAIFASIEKTGRVVIAQEAPRTGGGASEISAVIAENVIDLLEGPIKRIGAMDVPIPQNPALEALVMPTPADIHLAVKELVG</sequence>
<dbReference type="InterPro" id="IPR009014">
    <property type="entry name" value="Transketo_C/PFOR_II"/>
</dbReference>
<dbReference type="AlphaFoldDB" id="A0A938YJK5"/>